<sequence>MSDRKRPPEKGSSNLSHGSAASTPPFNKKRHTESKLETVPSSKQFEETISQCINIEDLHKFQKEAIWRQMQEYKREADRSLKYAERLEQREQLWVTAIGRFARIWDTIESAIVSMAGHDLPPPPESFNSLIEALLPACDQSMTVPSGEDAIREAHETLVGRLNRLKDAFKKVLQRSIAAQNPADSDAYCQTILRDIARNQASREELAEFKDLVEVYRRRAHDAESQLEVQRERLRTTERRVDRLQSPITCKLTGMSTPAVPQEQTPPTSATELSEAPATSNTQPPDPMNQEQSVNGLSTPGGHQAATDSNKEGEEVVELKVLADQRLKELEEMVEIRTTLRREIDELKLQLSHIPEDRIKDTPICRELEEQNRHLRDTTKRQEAETESLAKELEELRAARRSNLERVINEESQQRRQVESELAKVQQDLMRVRSHRDMIQRELSELKSRVAATDSKLSEHKILADARQERLSILISENRRLRADIAALVGDRMAVQFYMGRKFDETVTITEHLRKRLVATEEQAKALDERLKKLTEACDAQKAADDAISALQQQSVTVERLRKQLCAYESIIGFPCVDDEGRVIVGDESSAKMQTIGDGGAAERQGHHPNGAFPLSSDLVEKLTAQLAEKQAQLDRVNLEREESAQASQLMEEELESLCRLSDELQQQFTSKVEEIAISRQKQITKLVGEKSKYEEKFLALNKERDAIKATIKALRAQSLKQMEALRGSEASERHLRSELVQADKEIAALRRQVNTALQKLDETTRSIQTLEQRNAELQGQLGEVRLVLDERTLAAEKAAHENRQLTKDVMRLRTQLERANAATAASSNAELRRLCDDYKTLLKCTSCKLRFKSHVLQRCMHVFCKQCIDSRIETRQRKCPTCGESFGTGDIKQIFL</sequence>
<keyword evidence="1" id="KW-0012">Acyltransferase</keyword>
<dbReference type="EC" id="2.3.2.27" evidence="1"/>
<accession>A0ACC1HYX3</accession>
<comment type="caution">
    <text evidence="1">The sequence shown here is derived from an EMBL/GenBank/DDBJ whole genome shotgun (WGS) entry which is preliminary data.</text>
</comment>
<evidence type="ECO:0000313" key="1">
    <source>
        <dbReference type="EMBL" id="KAJ1680333.1"/>
    </source>
</evidence>
<proteinExistence type="predicted"/>
<protein>
    <submittedName>
        <fullName evidence="1">E3 ubiquitin-protein ligase bre1</fullName>
        <ecNumber evidence="1">2.3.2.27</ecNumber>
    </submittedName>
</protein>
<organism evidence="1 2">
    <name type="scientific">Spiromyces aspiralis</name>
    <dbReference type="NCBI Taxonomy" id="68401"/>
    <lineage>
        <taxon>Eukaryota</taxon>
        <taxon>Fungi</taxon>
        <taxon>Fungi incertae sedis</taxon>
        <taxon>Zoopagomycota</taxon>
        <taxon>Kickxellomycotina</taxon>
        <taxon>Kickxellomycetes</taxon>
        <taxon>Kickxellales</taxon>
        <taxon>Kickxellaceae</taxon>
        <taxon>Spiromyces</taxon>
    </lineage>
</organism>
<keyword evidence="2" id="KW-1185">Reference proteome</keyword>
<name>A0ACC1HYX3_9FUNG</name>
<keyword evidence="1" id="KW-0808">Transferase</keyword>
<evidence type="ECO:0000313" key="2">
    <source>
        <dbReference type="Proteomes" id="UP001145114"/>
    </source>
</evidence>
<reference evidence="1" key="1">
    <citation type="submission" date="2022-06" db="EMBL/GenBank/DDBJ databases">
        <title>Phylogenomic reconstructions and comparative analyses of Kickxellomycotina fungi.</title>
        <authorList>
            <person name="Reynolds N.K."/>
            <person name="Stajich J.E."/>
            <person name="Barry K."/>
            <person name="Grigoriev I.V."/>
            <person name="Crous P."/>
            <person name="Smith M.E."/>
        </authorList>
    </citation>
    <scope>NUCLEOTIDE SEQUENCE</scope>
    <source>
        <strain evidence="1">RSA 2271</strain>
    </source>
</reference>
<dbReference type="EMBL" id="JAMZIH010000006">
    <property type="protein sequence ID" value="KAJ1680333.1"/>
    <property type="molecule type" value="Genomic_DNA"/>
</dbReference>
<gene>
    <name evidence="1" type="primary">BRE1</name>
    <name evidence="1" type="ORF">EV182_000203</name>
</gene>
<dbReference type="Proteomes" id="UP001145114">
    <property type="component" value="Unassembled WGS sequence"/>
</dbReference>